<keyword evidence="3" id="KW-1185">Reference proteome</keyword>
<evidence type="ECO:0000259" key="1">
    <source>
        <dbReference type="Pfam" id="PF03435"/>
    </source>
</evidence>
<dbReference type="InterPro" id="IPR036291">
    <property type="entry name" value="NAD(P)-bd_dom_sf"/>
</dbReference>
<accession>A0ABT0ZV75</accession>
<dbReference type="Proteomes" id="UP001165283">
    <property type="component" value="Unassembled WGS sequence"/>
</dbReference>
<name>A0ABT0ZV75_9PSEU</name>
<organism evidence="2 3">
    <name type="scientific">Pseudonocardia humida</name>
    <dbReference type="NCBI Taxonomy" id="2800819"/>
    <lineage>
        <taxon>Bacteria</taxon>
        <taxon>Bacillati</taxon>
        <taxon>Actinomycetota</taxon>
        <taxon>Actinomycetes</taxon>
        <taxon>Pseudonocardiales</taxon>
        <taxon>Pseudonocardiaceae</taxon>
        <taxon>Pseudonocardia</taxon>
    </lineage>
</organism>
<dbReference type="PANTHER" id="PTHR43781:SF1">
    <property type="entry name" value="SACCHAROPINE DEHYDROGENASE"/>
    <property type="match status" value="1"/>
</dbReference>
<reference evidence="2" key="1">
    <citation type="submission" date="2021-04" db="EMBL/GenBank/DDBJ databases">
        <title>Pseudonocardia sp. nov., isolated from sandy soil of mangrove forest.</title>
        <authorList>
            <person name="Zan Z."/>
            <person name="Huang R."/>
            <person name="Liu W."/>
        </authorList>
    </citation>
    <scope>NUCLEOTIDE SEQUENCE</scope>
    <source>
        <strain evidence="2">S2-4</strain>
    </source>
</reference>
<comment type="caution">
    <text evidence="2">The sequence shown here is derived from an EMBL/GenBank/DDBJ whole genome shotgun (WGS) entry which is preliminary data.</text>
</comment>
<dbReference type="Pfam" id="PF03435">
    <property type="entry name" value="Sacchrp_dh_NADP"/>
    <property type="match status" value="1"/>
</dbReference>
<dbReference type="SUPFAM" id="SSF51735">
    <property type="entry name" value="NAD(P)-binding Rossmann-fold domains"/>
    <property type="match status" value="1"/>
</dbReference>
<protein>
    <submittedName>
        <fullName evidence="2">Saccharopine dehydrogenase NADP-binding domain-containing protein</fullName>
    </submittedName>
</protein>
<gene>
    <name evidence="2" type="ORF">KDL28_05760</name>
</gene>
<feature type="domain" description="Saccharopine dehydrogenase NADP binding" evidence="1">
    <location>
        <begin position="20"/>
        <end position="141"/>
    </location>
</feature>
<evidence type="ECO:0000313" key="2">
    <source>
        <dbReference type="EMBL" id="MCO1654558.1"/>
    </source>
</evidence>
<dbReference type="InterPro" id="IPR005097">
    <property type="entry name" value="Sacchrp_dh_NADP-bd"/>
</dbReference>
<sequence>MEGLPSPAPSTRRDQPARSVVVYGAYGHTGRFVTAELLRRGLVPVLSGRDPDRLAALAADSPDLDARPAAVDDPVALGRAFAGAAAVVNCAGPFADTAGPVAAAAVAGRAHYLDVTAEQSSVQALYRDADEGARAAGVAVVPAAAFYGGLPDLLATAATAGWEGADEITVGIGLDRWWPTAGTRTTGRRNTAPRLVVSDGRLAPAPLSPPARTWPFPDPLGPRQVVATSFSEIITMARHLPASTIRTYLDLAALEDLRDPATPPPRAVDDSGRSAQRFLVEVVARRGTEERRVAAGGRDIYAVSAPIVVEVAARLVDGRSAVVGVAAPGEVLDGEDGLAALSPHPLTITRR</sequence>
<proteinExistence type="predicted"/>
<dbReference type="Gene3D" id="3.40.50.720">
    <property type="entry name" value="NAD(P)-binding Rossmann-like Domain"/>
    <property type="match status" value="1"/>
</dbReference>
<evidence type="ECO:0000313" key="3">
    <source>
        <dbReference type="Proteomes" id="UP001165283"/>
    </source>
</evidence>
<dbReference type="EMBL" id="JAGSOV010000011">
    <property type="protein sequence ID" value="MCO1654558.1"/>
    <property type="molecule type" value="Genomic_DNA"/>
</dbReference>
<dbReference type="RefSeq" id="WP_252436176.1">
    <property type="nucleotide sequence ID" value="NZ_JAGSOV010000011.1"/>
</dbReference>
<dbReference type="PANTHER" id="PTHR43781">
    <property type="entry name" value="SACCHAROPINE DEHYDROGENASE"/>
    <property type="match status" value="1"/>
</dbReference>